<feature type="region of interest" description="Disordered" evidence="2">
    <location>
        <begin position="1"/>
        <end position="31"/>
    </location>
</feature>
<evidence type="ECO:0000313" key="4">
    <source>
        <dbReference type="Proteomes" id="UP000054560"/>
    </source>
</evidence>
<evidence type="ECO:0000256" key="2">
    <source>
        <dbReference type="SAM" id="MobiDB-lite"/>
    </source>
</evidence>
<feature type="region of interest" description="Disordered" evidence="2">
    <location>
        <begin position="45"/>
        <end position="74"/>
    </location>
</feature>
<feature type="non-terminal residue" evidence="3">
    <location>
        <position position="1"/>
    </location>
</feature>
<evidence type="ECO:0000256" key="1">
    <source>
        <dbReference type="SAM" id="Coils"/>
    </source>
</evidence>
<feature type="region of interest" description="Disordered" evidence="2">
    <location>
        <begin position="115"/>
        <end position="138"/>
    </location>
</feature>
<feature type="coiled-coil region" evidence="1">
    <location>
        <begin position="157"/>
        <end position="212"/>
    </location>
</feature>
<dbReference type="RefSeq" id="XP_014147258.1">
    <property type="nucleotide sequence ID" value="XM_014291783.1"/>
</dbReference>
<keyword evidence="4" id="KW-1185">Reference proteome</keyword>
<sequence length="217" mass="23705">DSASGDQENPIDTEQRSASNSKPAHVRSSSYAALTVHAANARIVSEGGEHKLSSPSTESAVSEGHTGISPHRRARMAKMAKMKQKSKTTLSWSGFNETITDNDLNVDLTVRTVATSAPRKTTPSPTLETVDDKDESPSEAFEHTGVLIRCELEEMDIKTLTKLYDNLKKSLAALNRELVHVLNVREEAATAHEQKEVQMAEVMNNINDLSDAKSFGM</sequence>
<proteinExistence type="predicted"/>
<protein>
    <submittedName>
        <fullName evidence="3">Uncharacterized protein</fullName>
    </submittedName>
</protein>
<organism evidence="3 4">
    <name type="scientific">Sphaeroforma arctica JP610</name>
    <dbReference type="NCBI Taxonomy" id="667725"/>
    <lineage>
        <taxon>Eukaryota</taxon>
        <taxon>Ichthyosporea</taxon>
        <taxon>Ichthyophonida</taxon>
        <taxon>Sphaeroforma</taxon>
    </lineage>
</organism>
<dbReference type="GeneID" id="25914587"/>
<gene>
    <name evidence="3" type="ORF">SARC_14083</name>
</gene>
<dbReference type="AlphaFoldDB" id="A0A0L0F9Z4"/>
<dbReference type="Proteomes" id="UP000054560">
    <property type="component" value="Unassembled WGS sequence"/>
</dbReference>
<keyword evidence="1" id="KW-0175">Coiled coil</keyword>
<evidence type="ECO:0000313" key="3">
    <source>
        <dbReference type="EMBL" id="KNC73356.1"/>
    </source>
</evidence>
<reference evidence="3 4" key="1">
    <citation type="submission" date="2011-02" db="EMBL/GenBank/DDBJ databases">
        <title>The Genome Sequence of Sphaeroforma arctica JP610.</title>
        <authorList>
            <consortium name="The Broad Institute Genome Sequencing Platform"/>
            <person name="Russ C."/>
            <person name="Cuomo C."/>
            <person name="Young S.K."/>
            <person name="Zeng Q."/>
            <person name="Gargeya S."/>
            <person name="Alvarado L."/>
            <person name="Berlin A."/>
            <person name="Chapman S.B."/>
            <person name="Chen Z."/>
            <person name="Freedman E."/>
            <person name="Gellesch M."/>
            <person name="Goldberg J."/>
            <person name="Griggs A."/>
            <person name="Gujja S."/>
            <person name="Heilman E."/>
            <person name="Heiman D."/>
            <person name="Howarth C."/>
            <person name="Mehta T."/>
            <person name="Neiman D."/>
            <person name="Pearson M."/>
            <person name="Roberts A."/>
            <person name="Saif S."/>
            <person name="Shea T."/>
            <person name="Shenoy N."/>
            <person name="Sisk P."/>
            <person name="Stolte C."/>
            <person name="Sykes S."/>
            <person name="White J."/>
            <person name="Yandava C."/>
            <person name="Burger G."/>
            <person name="Gray M.W."/>
            <person name="Holland P.W.H."/>
            <person name="King N."/>
            <person name="Lang F.B.F."/>
            <person name="Roger A.J."/>
            <person name="Ruiz-Trillo I."/>
            <person name="Haas B."/>
            <person name="Nusbaum C."/>
            <person name="Birren B."/>
        </authorList>
    </citation>
    <scope>NUCLEOTIDE SEQUENCE [LARGE SCALE GENOMIC DNA]</scope>
    <source>
        <strain evidence="3 4">JP610</strain>
    </source>
</reference>
<accession>A0A0L0F9Z4</accession>
<dbReference type="EMBL" id="KQ245719">
    <property type="protein sequence ID" value="KNC73356.1"/>
    <property type="molecule type" value="Genomic_DNA"/>
</dbReference>
<name>A0A0L0F9Z4_9EUKA</name>
<feature type="compositionally biased region" description="Polar residues" evidence="2">
    <location>
        <begin position="115"/>
        <end position="127"/>
    </location>
</feature>